<dbReference type="PANTHER" id="PTHR31846:SF10">
    <property type="entry name" value="CHLOROPLASTIC GROUP IIA INTRON SPLICING FACILITATOR CRS1, CHLOROPLASTIC"/>
    <property type="match status" value="1"/>
</dbReference>
<sequence length="88" mass="10207">MVKLPLEAEKERIERKLEQACKLFILSSKIEKSTKDLLKLNAAWKPSEKDADQEMLTDEERECFRMIGMKMHSVLVLGKEKAPIFLIS</sequence>
<keyword evidence="2" id="KW-0677">Repeat</keyword>
<evidence type="ECO:0000256" key="5">
    <source>
        <dbReference type="ARBA" id="ARBA00023274"/>
    </source>
</evidence>
<keyword evidence="4" id="KW-0508">mRNA splicing</keyword>
<keyword evidence="5" id="KW-0687">Ribonucleoprotein</keyword>
<organism evidence="6 7">
    <name type="scientific">Cannabis sativa</name>
    <name type="common">Hemp</name>
    <name type="synonym">Marijuana</name>
    <dbReference type="NCBI Taxonomy" id="3483"/>
    <lineage>
        <taxon>Eukaryota</taxon>
        <taxon>Viridiplantae</taxon>
        <taxon>Streptophyta</taxon>
        <taxon>Embryophyta</taxon>
        <taxon>Tracheophyta</taxon>
        <taxon>Spermatophyta</taxon>
        <taxon>Magnoliopsida</taxon>
        <taxon>eudicotyledons</taxon>
        <taxon>Gunneridae</taxon>
        <taxon>Pentapetalae</taxon>
        <taxon>rosids</taxon>
        <taxon>fabids</taxon>
        <taxon>Rosales</taxon>
        <taxon>Cannabaceae</taxon>
        <taxon>Cannabis</taxon>
    </lineage>
</organism>
<dbReference type="InterPro" id="IPR045278">
    <property type="entry name" value="CRS1/CFM2/CFM3"/>
</dbReference>
<evidence type="ECO:0000256" key="2">
    <source>
        <dbReference type="ARBA" id="ARBA00022737"/>
    </source>
</evidence>
<keyword evidence="7" id="KW-1185">Reference proteome</keyword>
<evidence type="ECO:0000313" key="6">
    <source>
        <dbReference type="EnsemblPlants" id="cds.evm.model.05.1252"/>
    </source>
</evidence>
<evidence type="ECO:0000256" key="1">
    <source>
        <dbReference type="ARBA" id="ARBA00022664"/>
    </source>
</evidence>
<dbReference type="Proteomes" id="UP000596661">
    <property type="component" value="Chromosome 5"/>
</dbReference>
<dbReference type="Gramene" id="evm.model.05.1252">
    <property type="protein sequence ID" value="cds.evm.model.05.1252"/>
    <property type="gene ID" value="evm.TU.05.1252"/>
</dbReference>
<accession>A0A803PKL0</accession>
<evidence type="ECO:0000313" key="7">
    <source>
        <dbReference type="Proteomes" id="UP000596661"/>
    </source>
</evidence>
<dbReference type="GO" id="GO:0006397">
    <property type="term" value="P:mRNA processing"/>
    <property type="evidence" value="ECO:0007669"/>
    <property type="project" value="UniProtKB-KW"/>
</dbReference>
<keyword evidence="1" id="KW-0507">mRNA processing</keyword>
<dbReference type="GO" id="GO:1990904">
    <property type="term" value="C:ribonucleoprotein complex"/>
    <property type="evidence" value="ECO:0007669"/>
    <property type="project" value="UniProtKB-KW"/>
</dbReference>
<reference evidence="6" key="2">
    <citation type="submission" date="2021-03" db="UniProtKB">
        <authorList>
            <consortium name="EnsemblPlants"/>
        </authorList>
    </citation>
    <scope>IDENTIFICATION</scope>
</reference>
<dbReference type="PANTHER" id="PTHR31846">
    <property type="entry name" value="CRS1 / YHBY (CRM) DOMAIN-CONTAINING PROTEIN"/>
    <property type="match status" value="1"/>
</dbReference>
<dbReference type="OMA" id="ANLHSSW"/>
<dbReference type="EMBL" id="UZAU01000514">
    <property type="status" value="NOT_ANNOTATED_CDS"/>
    <property type="molecule type" value="Genomic_DNA"/>
</dbReference>
<dbReference type="AlphaFoldDB" id="A0A803PKL0"/>
<dbReference type="GO" id="GO:0003729">
    <property type="term" value="F:mRNA binding"/>
    <property type="evidence" value="ECO:0007669"/>
    <property type="project" value="InterPro"/>
</dbReference>
<dbReference type="EnsemblPlants" id="evm.model.05.1252">
    <property type="protein sequence ID" value="cds.evm.model.05.1252"/>
    <property type="gene ID" value="evm.TU.05.1252"/>
</dbReference>
<protein>
    <submittedName>
        <fullName evidence="6">Uncharacterized protein</fullName>
    </submittedName>
</protein>
<dbReference type="GO" id="GO:0000375">
    <property type="term" value="P:RNA splicing, via transesterification reactions"/>
    <property type="evidence" value="ECO:0007669"/>
    <property type="project" value="InterPro"/>
</dbReference>
<evidence type="ECO:0000256" key="4">
    <source>
        <dbReference type="ARBA" id="ARBA00023187"/>
    </source>
</evidence>
<keyword evidence="3" id="KW-0809">Transit peptide</keyword>
<name>A0A803PKL0_CANSA</name>
<evidence type="ECO:0000256" key="3">
    <source>
        <dbReference type="ARBA" id="ARBA00022946"/>
    </source>
</evidence>
<proteinExistence type="predicted"/>
<reference evidence="6" key="1">
    <citation type="submission" date="2018-11" db="EMBL/GenBank/DDBJ databases">
        <authorList>
            <person name="Grassa J C."/>
        </authorList>
    </citation>
    <scope>NUCLEOTIDE SEQUENCE [LARGE SCALE GENOMIC DNA]</scope>
</reference>